<organism evidence="8 9">
    <name type="scientific">Actinia tenebrosa</name>
    <name type="common">Australian red waratah sea anemone</name>
    <dbReference type="NCBI Taxonomy" id="6105"/>
    <lineage>
        <taxon>Eukaryota</taxon>
        <taxon>Metazoa</taxon>
        <taxon>Cnidaria</taxon>
        <taxon>Anthozoa</taxon>
        <taxon>Hexacorallia</taxon>
        <taxon>Actiniaria</taxon>
        <taxon>Actiniidae</taxon>
        <taxon>Actinia</taxon>
    </lineage>
</organism>
<dbReference type="PROSITE" id="PS50217">
    <property type="entry name" value="BZIP"/>
    <property type="match status" value="1"/>
</dbReference>
<keyword evidence="3" id="KW-0238">DNA-binding</keyword>
<evidence type="ECO:0000259" key="7">
    <source>
        <dbReference type="PROSITE" id="PS50217"/>
    </source>
</evidence>
<evidence type="ECO:0000256" key="1">
    <source>
        <dbReference type="ARBA" id="ARBA00004123"/>
    </source>
</evidence>
<dbReference type="PANTHER" id="PTHR11988">
    <property type="entry name" value="THYROTROPH EMBRYONIC FACTOR RELATED"/>
    <property type="match status" value="1"/>
</dbReference>
<keyword evidence="4" id="KW-0804">Transcription</keyword>
<dbReference type="Pfam" id="PF07716">
    <property type="entry name" value="bZIP_2"/>
    <property type="match status" value="1"/>
</dbReference>
<dbReference type="GeneID" id="116288012"/>
<dbReference type="InterPro" id="IPR004827">
    <property type="entry name" value="bZIP"/>
</dbReference>
<feature type="compositionally biased region" description="Basic and acidic residues" evidence="6">
    <location>
        <begin position="108"/>
        <end position="132"/>
    </location>
</feature>
<dbReference type="OrthoDB" id="6022300at2759"/>
<evidence type="ECO:0000256" key="3">
    <source>
        <dbReference type="ARBA" id="ARBA00023125"/>
    </source>
</evidence>
<dbReference type="InParanoid" id="A0A6P8H4X1"/>
<dbReference type="PANTHER" id="PTHR11988:SF27">
    <property type="entry name" value="GH27708P"/>
    <property type="match status" value="1"/>
</dbReference>
<accession>A0A6P8H4X1</accession>
<dbReference type="RefSeq" id="XP_031550588.1">
    <property type="nucleotide sequence ID" value="XM_031694728.1"/>
</dbReference>
<proteinExistence type="predicted"/>
<keyword evidence="5" id="KW-0539">Nucleus</keyword>
<feature type="region of interest" description="Disordered" evidence="6">
    <location>
        <begin position="95"/>
        <end position="141"/>
    </location>
</feature>
<dbReference type="Gene3D" id="1.20.5.170">
    <property type="match status" value="1"/>
</dbReference>
<keyword evidence="8" id="KW-1185">Reference proteome</keyword>
<dbReference type="KEGG" id="aten:116288012"/>
<dbReference type="Proteomes" id="UP000515163">
    <property type="component" value="Unplaced"/>
</dbReference>
<name>A0A6P8H4X1_ACTTE</name>
<dbReference type="GO" id="GO:0000981">
    <property type="term" value="F:DNA-binding transcription factor activity, RNA polymerase II-specific"/>
    <property type="evidence" value="ECO:0007669"/>
    <property type="project" value="TreeGrafter"/>
</dbReference>
<dbReference type="InterPro" id="IPR046347">
    <property type="entry name" value="bZIP_sf"/>
</dbReference>
<dbReference type="CDD" id="cd14695">
    <property type="entry name" value="bZIP_HLF"/>
    <property type="match status" value="1"/>
</dbReference>
<evidence type="ECO:0000256" key="6">
    <source>
        <dbReference type="SAM" id="MobiDB-lite"/>
    </source>
</evidence>
<dbReference type="AlphaFoldDB" id="A0A6P8H4X1"/>
<evidence type="ECO:0000313" key="8">
    <source>
        <dbReference type="Proteomes" id="UP000515163"/>
    </source>
</evidence>
<dbReference type="GO" id="GO:0005634">
    <property type="term" value="C:nucleus"/>
    <property type="evidence" value="ECO:0007669"/>
    <property type="project" value="UniProtKB-SubCell"/>
</dbReference>
<feature type="compositionally biased region" description="Polar residues" evidence="6">
    <location>
        <begin position="173"/>
        <end position="191"/>
    </location>
</feature>
<keyword evidence="2" id="KW-0805">Transcription regulation</keyword>
<reference evidence="9" key="1">
    <citation type="submission" date="2025-08" db="UniProtKB">
        <authorList>
            <consortium name="RefSeq"/>
        </authorList>
    </citation>
    <scope>IDENTIFICATION</scope>
    <source>
        <tissue evidence="9">Tentacle</tissue>
    </source>
</reference>
<dbReference type="SMART" id="SM00338">
    <property type="entry name" value="BRLZ"/>
    <property type="match status" value="1"/>
</dbReference>
<evidence type="ECO:0000256" key="2">
    <source>
        <dbReference type="ARBA" id="ARBA00023015"/>
    </source>
</evidence>
<protein>
    <submittedName>
        <fullName evidence="9">Transcription factor VBP-like</fullName>
    </submittedName>
</protein>
<feature type="compositionally biased region" description="Basic and acidic residues" evidence="6">
    <location>
        <begin position="160"/>
        <end position="172"/>
    </location>
</feature>
<sequence>MSSFTRYSMPVSVIHCAKKSPSSPMEQVSRNSQFIFPPEQIEGNFQDRYEHWFDFSRILLPATHFCCEQDRQRSTLEVGVCPPLIPADQMVQSQPCWTDFPRKRKRTTREEPENHANQDDKHPREEQLKREESEEEEYKSPKRKLILRLVQDKEKIENREWKSAKMDSDSKEVTSSVCEENKMDQSQPTDNKPSKMKLEEYLEKRRKNNASAKKSREARRMRELQTQIHAAYLEDENSKLRTIVGALRKENTHLRDLLIV</sequence>
<evidence type="ECO:0000313" key="9">
    <source>
        <dbReference type="RefSeq" id="XP_031550588.1"/>
    </source>
</evidence>
<feature type="domain" description="BZIP" evidence="7">
    <location>
        <begin position="198"/>
        <end position="260"/>
    </location>
</feature>
<evidence type="ECO:0000256" key="4">
    <source>
        <dbReference type="ARBA" id="ARBA00023163"/>
    </source>
</evidence>
<comment type="subcellular location">
    <subcellularLocation>
        <location evidence="1">Nucleus</location>
    </subcellularLocation>
</comment>
<feature type="region of interest" description="Disordered" evidence="6">
    <location>
        <begin position="160"/>
        <end position="198"/>
    </location>
</feature>
<dbReference type="SUPFAM" id="SSF57959">
    <property type="entry name" value="Leucine zipper domain"/>
    <property type="match status" value="1"/>
</dbReference>
<dbReference type="InterPro" id="IPR040223">
    <property type="entry name" value="PAR_bZIP"/>
</dbReference>
<evidence type="ECO:0000256" key="5">
    <source>
        <dbReference type="ARBA" id="ARBA00023242"/>
    </source>
</evidence>
<dbReference type="GO" id="GO:0000978">
    <property type="term" value="F:RNA polymerase II cis-regulatory region sequence-specific DNA binding"/>
    <property type="evidence" value="ECO:0007669"/>
    <property type="project" value="TreeGrafter"/>
</dbReference>
<gene>
    <name evidence="9" type="primary">LOC116288012</name>
</gene>